<dbReference type="Gene3D" id="3.30.565.10">
    <property type="entry name" value="Histidine kinase-like ATPase, C-terminal domain"/>
    <property type="match status" value="1"/>
</dbReference>
<dbReference type="EMBL" id="ACIL03000007">
    <property type="protein sequence ID" value="ESL03634.1"/>
    <property type="molecule type" value="Genomic_DNA"/>
</dbReference>
<dbReference type="CDD" id="cd16922">
    <property type="entry name" value="HATPase_EvgS-ArcB-TorS-like"/>
    <property type="match status" value="1"/>
</dbReference>
<dbReference type="PRINTS" id="PR00344">
    <property type="entry name" value="BCTRLSENSOR"/>
</dbReference>
<evidence type="ECO:0000259" key="9">
    <source>
        <dbReference type="PROSITE" id="PS50109"/>
    </source>
</evidence>
<protein>
    <recommendedName>
        <fullName evidence="8">Circadian input-output histidine kinase CikA</fullName>
        <ecNumber evidence="3">2.7.13.3</ecNumber>
    </recommendedName>
</protein>
<dbReference type="GO" id="GO:0009927">
    <property type="term" value="F:histidine phosphotransfer kinase activity"/>
    <property type="evidence" value="ECO:0007669"/>
    <property type="project" value="TreeGrafter"/>
</dbReference>
<dbReference type="Proteomes" id="UP000018227">
    <property type="component" value="Unassembled WGS sequence"/>
</dbReference>
<dbReference type="CDD" id="cd00082">
    <property type="entry name" value="HisKA"/>
    <property type="match status" value="1"/>
</dbReference>
<keyword evidence="11" id="KW-1185">Reference proteome</keyword>
<feature type="domain" description="Histidine kinase" evidence="9">
    <location>
        <begin position="136"/>
        <end position="357"/>
    </location>
</feature>
<dbReference type="InterPro" id="IPR036097">
    <property type="entry name" value="HisK_dim/P_sf"/>
</dbReference>
<evidence type="ECO:0000256" key="8">
    <source>
        <dbReference type="ARBA" id="ARBA00074306"/>
    </source>
</evidence>
<dbReference type="Pfam" id="PF02518">
    <property type="entry name" value="HATPase_c"/>
    <property type="match status" value="1"/>
</dbReference>
<dbReference type="SUPFAM" id="SSF55785">
    <property type="entry name" value="PYP-like sensor domain (PAS domain)"/>
    <property type="match status" value="1"/>
</dbReference>
<keyword evidence="4" id="KW-0597">Phosphoprotein</keyword>
<evidence type="ECO:0000256" key="6">
    <source>
        <dbReference type="ARBA" id="ARBA00022777"/>
    </source>
</evidence>
<dbReference type="InterPro" id="IPR003661">
    <property type="entry name" value="HisK_dim/P_dom"/>
</dbReference>
<dbReference type="InterPro" id="IPR036890">
    <property type="entry name" value="HATPase_C_sf"/>
</dbReference>
<dbReference type="InterPro" id="IPR004358">
    <property type="entry name" value="Sig_transdc_His_kin-like_C"/>
</dbReference>
<accession>V2XNB1</accession>
<gene>
    <name evidence="10" type="ORF">GCWU0000282_000798</name>
</gene>
<dbReference type="PANTHER" id="PTHR43047">
    <property type="entry name" value="TWO-COMPONENT HISTIDINE PROTEIN KINASE"/>
    <property type="match status" value="1"/>
</dbReference>
<comment type="caution">
    <text evidence="10">The sequence shown here is derived from an EMBL/GenBank/DDBJ whole genome shotgun (WGS) entry which is preliminary data.</text>
</comment>
<evidence type="ECO:0000256" key="7">
    <source>
        <dbReference type="ARBA" id="ARBA00023012"/>
    </source>
</evidence>
<dbReference type="PANTHER" id="PTHR43047:SF72">
    <property type="entry name" value="OSMOSENSING HISTIDINE PROTEIN KINASE SLN1"/>
    <property type="match status" value="1"/>
</dbReference>
<dbReference type="AlphaFoldDB" id="V2XNB1"/>
<sequence length="494" mass="56147">MARWIMNVNMELYNTLKEECLELIFVFGEDGRYINCSNKARESLGYLQDEDMGKFENIFPNILLEETSLLEHVEADVYRKNETCFPADVKIIRFEDDKFIVFAIDQTETRNMARELKACKEELKSELKYKTEFVSNITHELRTPVNGIQGMTKNLLNTELDSFQLETVGIIEQCCVNMSKIINDLLDFSKMESDKLVLENKAFSFREFLNKVMAFNVTLVNEKGLKLLVHVGDDIPKYLIGDELRLTQIFNNLISNAVKFTTIGHVAVEASLIREEDDFVELFFMVVDTGIGIAKENMDKLFKKFSQVDASTTRRFGGTGLGLSISKKLVELMGGDIKVESEVGKGSSFSFNVILKKADEAEETTGVELPSGNFVYEGSGQYSESEEESKYSGEGGDGWKLKANSDKIYQFGTSENIREINTALEKLFICIELGNWEKAENFASVVKNLISDNESEQQLKKEAFRLELIIRRGDHDKALVQFNTFKNKLAELGF</sequence>
<evidence type="ECO:0000256" key="2">
    <source>
        <dbReference type="ARBA" id="ARBA00006402"/>
    </source>
</evidence>
<dbReference type="Gene3D" id="3.30.450.20">
    <property type="entry name" value="PAS domain"/>
    <property type="match status" value="1"/>
</dbReference>
<proteinExistence type="inferred from homology"/>
<dbReference type="Pfam" id="PF00512">
    <property type="entry name" value="HisKA"/>
    <property type="match status" value="1"/>
</dbReference>
<evidence type="ECO:0000313" key="11">
    <source>
        <dbReference type="Proteomes" id="UP000018227"/>
    </source>
</evidence>
<dbReference type="PROSITE" id="PS50109">
    <property type="entry name" value="HIS_KIN"/>
    <property type="match status" value="1"/>
</dbReference>
<keyword evidence="7" id="KW-0902">Two-component regulatory system</keyword>
<evidence type="ECO:0000256" key="3">
    <source>
        <dbReference type="ARBA" id="ARBA00012438"/>
    </source>
</evidence>
<dbReference type="GO" id="GO:0005886">
    <property type="term" value="C:plasma membrane"/>
    <property type="evidence" value="ECO:0007669"/>
    <property type="project" value="TreeGrafter"/>
</dbReference>
<dbReference type="eggNOG" id="COG5002">
    <property type="taxonomic scope" value="Bacteria"/>
</dbReference>
<dbReference type="FunFam" id="3.30.565.10:FF:000010">
    <property type="entry name" value="Sensor histidine kinase RcsC"/>
    <property type="match status" value="1"/>
</dbReference>
<dbReference type="SUPFAM" id="SSF47384">
    <property type="entry name" value="Homodimeric domain of signal transducing histidine kinase"/>
    <property type="match status" value="1"/>
</dbReference>
<dbReference type="HOGENOM" id="CLU_000445_89_2_9"/>
<organism evidence="10 11">
    <name type="scientific">Catonella morbi ATCC 51271</name>
    <dbReference type="NCBI Taxonomy" id="592026"/>
    <lineage>
        <taxon>Bacteria</taxon>
        <taxon>Bacillati</taxon>
        <taxon>Bacillota</taxon>
        <taxon>Clostridia</taxon>
        <taxon>Lachnospirales</taxon>
        <taxon>Lachnospiraceae</taxon>
        <taxon>Catonella</taxon>
    </lineage>
</organism>
<dbReference type="SUPFAM" id="SSF55874">
    <property type="entry name" value="ATPase domain of HSP90 chaperone/DNA topoisomerase II/histidine kinase"/>
    <property type="match status" value="1"/>
</dbReference>
<dbReference type="InterPro" id="IPR003594">
    <property type="entry name" value="HATPase_dom"/>
</dbReference>
<dbReference type="SMART" id="SM00388">
    <property type="entry name" value="HisKA"/>
    <property type="match status" value="1"/>
</dbReference>
<keyword evidence="6 10" id="KW-0418">Kinase</keyword>
<dbReference type="EC" id="2.7.13.3" evidence="3"/>
<dbReference type="SMART" id="SM00387">
    <property type="entry name" value="HATPase_c"/>
    <property type="match status" value="1"/>
</dbReference>
<reference evidence="10 11" key="1">
    <citation type="submission" date="2013-06" db="EMBL/GenBank/DDBJ databases">
        <authorList>
            <person name="Weinstock G."/>
            <person name="Sodergren E."/>
            <person name="Clifton S."/>
            <person name="Fulton L."/>
            <person name="Fulton B."/>
            <person name="Courtney L."/>
            <person name="Fronick C."/>
            <person name="Harrison M."/>
            <person name="Strong C."/>
            <person name="Farmer C."/>
            <person name="Delahaunty K."/>
            <person name="Markovic C."/>
            <person name="Hall O."/>
            <person name="Minx P."/>
            <person name="Tomlinson C."/>
            <person name="Mitreva M."/>
            <person name="Nelson J."/>
            <person name="Hou S."/>
            <person name="Wollam A."/>
            <person name="Pepin K.H."/>
            <person name="Johnson M."/>
            <person name="Bhonagiri V."/>
            <person name="Nash W.E."/>
            <person name="Warren W."/>
            <person name="Chinwalla A."/>
            <person name="Mardis E.R."/>
            <person name="Wilson R.K."/>
        </authorList>
    </citation>
    <scope>NUCLEOTIDE SEQUENCE [LARGE SCALE GENOMIC DNA]</scope>
    <source>
        <strain evidence="10 11">ATCC 51271</strain>
    </source>
</reference>
<dbReference type="Gene3D" id="1.10.287.130">
    <property type="match status" value="1"/>
</dbReference>
<dbReference type="InterPro" id="IPR035965">
    <property type="entry name" value="PAS-like_dom_sf"/>
</dbReference>
<comment type="catalytic activity">
    <reaction evidence="1">
        <text>ATP + protein L-histidine = ADP + protein N-phospho-L-histidine.</text>
        <dbReference type="EC" id="2.7.13.3"/>
    </reaction>
</comment>
<evidence type="ECO:0000256" key="5">
    <source>
        <dbReference type="ARBA" id="ARBA00022679"/>
    </source>
</evidence>
<evidence type="ECO:0000313" key="10">
    <source>
        <dbReference type="EMBL" id="ESL03634.1"/>
    </source>
</evidence>
<keyword evidence="5" id="KW-0808">Transferase</keyword>
<evidence type="ECO:0000256" key="1">
    <source>
        <dbReference type="ARBA" id="ARBA00000085"/>
    </source>
</evidence>
<dbReference type="InterPro" id="IPR005467">
    <property type="entry name" value="His_kinase_dom"/>
</dbReference>
<name>V2XNB1_9FIRM</name>
<dbReference type="GO" id="GO:0000155">
    <property type="term" value="F:phosphorelay sensor kinase activity"/>
    <property type="evidence" value="ECO:0007669"/>
    <property type="project" value="InterPro"/>
</dbReference>
<comment type="similarity">
    <text evidence="2">In the N-terminal section; belongs to the phytochrome family.</text>
</comment>
<evidence type="ECO:0000256" key="4">
    <source>
        <dbReference type="ARBA" id="ARBA00022553"/>
    </source>
</evidence>
<dbReference type="STRING" id="592026.GCWU0000282_000798"/>